<dbReference type="InterPro" id="IPR003746">
    <property type="entry name" value="DUF167"/>
</dbReference>
<dbReference type="GO" id="GO:0005737">
    <property type="term" value="C:cytoplasm"/>
    <property type="evidence" value="ECO:0007669"/>
    <property type="project" value="TreeGrafter"/>
</dbReference>
<reference evidence="2" key="1">
    <citation type="submission" date="2023-10" db="EMBL/GenBank/DDBJ databases">
        <authorList>
            <person name="Hackl T."/>
        </authorList>
    </citation>
    <scope>NUCLEOTIDE SEQUENCE</scope>
</reference>
<gene>
    <name evidence="2" type="ORF">KHLLAP_LOCUS9712</name>
</gene>
<dbReference type="HAMAP" id="MF_00634">
    <property type="entry name" value="UPF0235"/>
    <property type="match status" value="1"/>
</dbReference>
<dbReference type="PANTHER" id="PTHR13420">
    <property type="entry name" value="UPF0235 PROTEIN C15ORF40"/>
    <property type="match status" value="1"/>
</dbReference>
<dbReference type="NCBIfam" id="TIGR00251">
    <property type="entry name" value="DUF167 family protein"/>
    <property type="match status" value="1"/>
</dbReference>
<evidence type="ECO:0000313" key="3">
    <source>
        <dbReference type="Proteomes" id="UP001295740"/>
    </source>
</evidence>
<dbReference type="AlphaFoldDB" id="A0AAI8YLM2"/>
<organism evidence="2 3">
    <name type="scientific">Anthostomella pinea</name>
    <dbReference type="NCBI Taxonomy" id="933095"/>
    <lineage>
        <taxon>Eukaryota</taxon>
        <taxon>Fungi</taxon>
        <taxon>Dikarya</taxon>
        <taxon>Ascomycota</taxon>
        <taxon>Pezizomycotina</taxon>
        <taxon>Sordariomycetes</taxon>
        <taxon>Xylariomycetidae</taxon>
        <taxon>Xylariales</taxon>
        <taxon>Xylariaceae</taxon>
        <taxon>Anthostomella</taxon>
    </lineage>
</organism>
<evidence type="ECO:0000256" key="1">
    <source>
        <dbReference type="ARBA" id="ARBA00010364"/>
    </source>
</evidence>
<dbReference type="EMBL" id="CAUWAG010000012">
    <property type="protein sequence ID" value="CAJ2509244.1"/>
    <property type="molecule type" value="Genomic_DNA"/>
</dbReference>
<dbReference type="Gene3D" id="3.30.1200.10">
    <property type="entry name" value="YggU-like"/>
    <property type="match status" value="1"/>
</dbReference>
<proteinExistence type="inferred from homology"/>
<dbReference type="Proteomes" id="UP001295740">
    <property type="component" value="Unassembled WGS sequence"/>
</dbReference>
<dbReference type="Pfam" id="PF02594">
    <property type="entry name" value="DUF167"/>
    <property type="match status" value="1"/>
</dbReference>
<evidence type="ECO:0000313" key="2">
    <source>
        <dbReference type="EMBL" id="CAJ2509244.1"/>
    </source>
</evidence>
<keyword evidence="3" id="KW-1185">Reference proteome</keyword>
<dbReference type="SMART" id="SM01152">
    <property type="entry name" value="DUF167"/>
    <property type="match status" value="1"/>
</dbReference>
<dbReference type="InterPro" id="IPR036591">
    <property type="entry name" value="YggU-like_sf"/>
</dbReference>
<protein>
    <submittedName>
        <fullName evidence="2">Uu.00g142700.m01.CDS01</fullName>
    </submittedName>
</protein>
<sequence length="120" mass="12997">MATRTAITQIKKSSVDILHLRCHVRPGASQVREGVTAVNDDTIELCVAAQAHDGKANKAVLEILSEALDIAKSDLQITHGLKTRDKTISVPTACFQHGGARKDVDISLLVREKLLRSEST</sequence>
<comment type="caution">
    <text evidence="2">The sequence shown here is derived from an EMBL/GenBank/DDBJ whole genome shotgun (WGS) entry which is preliminary data.</text>
</comment>
<comment type="similarity">
    <text evidence="1">Belongs to the UPF0235 family.</text>
</comment>
<dbReference type="PANTHER" id="PTHR13420:SF7">
    <property type="entry name" value="UPF0235 PROTEIN C15ORF40"/>
    <property type="match status" value="1"/>
</dbReference>
<accession>A0AAI8YLM2</accession>
<dbReference type="SUPFAM" id="SSF69786">
    <property type="entry name" value="YggU-like"/>
    <property type="match status" value="1"/>
</dbReference>
<name>A0AAI8YLM2_9PEZI</name>